<dbReference type="AlphaFoldDB" id="A0A6G5AEQ2"/>
<reference evidence="1" key="1">
    <citation type="submission" date="2020-03" db="EMBL/GenBank/DDBJ databases">
        <title>A transcriptome and proteome of the tick Rhipicephalus microplus shaped by the genetic composition of its hosts and developmental stage.</title>
        <authorList>
            <person name="Garcia G.R."/>
            <person name="Ribeiro J.M.C."/>
            <person name="Maruyama S.R."/>
            <person name="Gardinasse L.G."/>
            <person name="Nelson K."/>
            <person name="Ferreira B.R."/>
            <person name="Andrade T.G."/>
            <person name="Santos I.K.F.M."/>
        </authorList>
    </citation>
    <scope>NUCLEOTIDE SEQUENCE</scope>
    <source>
        <strain evidence="1">NSGR</strain>
        <tissue evidence="1">Salivary glands</tissue>
    </source>
</reference>
<proteinExistence type="predicted"/>
<sequence>MWDKHTDNELHAIKQQLDNWPSLSKSRHTEVILTRLRTGHTHSTHSFLLSTGDPPYCERCGEPLTVLHILVQCNELDALRKNHFLLPYRQQLSLHPGMLIGRDPLFKLQTLFTFLKDVQSFHPIFRGHP</sequence>
<organism evidence="1">
    <name type="scientific">Rhipicephalus microplus</name>
    <name type="common">Cattle tick</name>
    <name type="synonym">Boophilus microplus</name>
    <dbReference type="NCBI Taxonomy" id="6941"/>
    <lineage>
        <taxon>Eukaryota</taxon>
        <taxon>Metazoa</taxon>
        <taxon>Ecdysozoa</taxon>
        <taxon>Arthropoda</taxon>
        <taxon>Chelicerata</taxon>
        <taxon>Arachnida</taxon>
        <taxon>Acari</taxon>
        <taxon>Parasitiformes</taxon>
        <taxon>Ixodida</taxon>
        <taxon>Ixodoidea</taxon>
        <taxon>Ixodidae</taxon>
        <taxon>Rhipicephalinae</taxon>
        <taxon>Rhipicephalus</taxon>
        <taxon>Boophilus</taxon>
    </lineage>
</organism>
<name>A0A6G5AEQ2_RHIMP</name>
<protein>
    <submittedName>
        <fullName evidence="1">Putative tick transposon</fullName>
    </submittedName>
</protein>
<dbReference type="EMBL" id="GIKN01006403">
    <property type="protein sequence ID" value="NIE48676.1"/>
    <property type="molecule type" value="Transcribed_RNA"/>
</dbReference>
<evidence type="ECO:0000313" key="1">
    <source>
        <dbReference type="EMBL" id="NIE48676.1"/>
    </source>
</evidence>
<accession>A0A6G5AEQ2</accession>